<dbReference type="RefSeq" id="WP_190968501.1">
    <property type="nucleotide sequence ID" value="NZ_JACJTB010000019.1"/>
</dbReference>
<protein>
    <submittedName>
        <fullName evidence="6">MerR family transcriptional regulator</fullName>
    </submittedName>
</protein>
<keyword evidence="4" id="KW-0804">Transcription</keyword>
<accession>A0ABR8FWC1</accession>
<comment type="caution">
    <text evidence="6">The sequence shown here is derived from an EMBL/GenBank/DDBJ whole genome shotgun (WGS) entry which is preliminary data.</text>
</comment>
<gene>
    <name evidence="6" type="ORF">H6G74_15430</name>
</gene>
<dbReference type="Pfam" id="PF13411">
    <property type="entry name" value="MerR_1"/>
    <property type="match status" value="1"/>
</dbReference>
<dbReference type="EMBL" id="JACJTB010000019">
    <property type="protein sequence ID" value="MBD2595711.1"/>
    <property type="molecule type" value="Genomic_DNA"/>
</dbReference>
<dbReference type="Gene3D" id="1.10.1660.10">
    <property type="match status" value="1"/>
</dbReference>
<evidence type="ECO:0000313" key="6">
    <source>
        <dbReference type="EMBL" id="MBD2595711.1"/>
    </source>
</evidence>
<proteinExistence type="predicted"/>
<dbReference type="PANTHER" id="PTHR30204">
    <property type="entry name" value="REDOX-CYCLING DRUG-SENSING TRANSCRIPTIONAL ACTIVATOR SOXR"/>
    <property type="match status" value="1"/>
</dbReference>
<keyword evidence="3" id="KW-0238">DNA-binding</keyword>
<dbReference type="SMART" id="SM00422">
    <property type="entry name" value="HTH_MERR"/>
    <property type="match status" value="1"/>
</dbReference>
<dbReference type="Proteomes" id="UP000603457">
    <property type="component" value="Unassembled WGS sequence"/>
</dbReference>
<keyword evidence="2" id="KW-0805">Transcription regulation</keyword>
<sequence length="136" mass="15626">MTNNQGQILQVNLMLIGELSKKTGLSKDTIRFYEKIGLIAANERQAGSRIYKEFSVETIEHLRLINQGKALGFTLNEIKQLIDEWGSNELPKTKQILIIECKLQEITEKMQQLAEIKTYLATKLTRLQQEVYAETL</sequence>
<keyword evidence="7" id="KW-1185">Reference proteome</keyword>
<evidence type="ECO:0000256" key="2">
    <source>
        <dbReference type="ARBA" id="ARBA00023015"/>
    </source>
</evidence>
<name>A0ABR8FWC1_9NOSO</name>
<evidence type="ECO:0000256" key="4">
    <source>
        <dbReference type="ARBA" id="ARBA00023163"/>
    </source>
</evidence>
<dbReference type="PROSITE" id="PS50937">
    <property type="entry name" value="HTH_MERR_2"/>
    <property type="match status" value="1"/>
</dbReference>
<dbReference type="InterPro" id="IPR047057">
    <property type="entry name" value="MerR_fam"/>
</dbReference>
<feature type="domain" description="HTH merR-type" evidence="5">
    <location>
        <begin position="13"/>
        <end position="84"/>
    </location>
</feature>
<evidence type="ECO:0000256" key="1">
    <source>
        <dbReference type="ARBA" id="ARBA00022491"/>
    </source>
</evidence>
<dbReference type="SUPFAM" id="SSF46955">
    <property type="entry name" value="Putative DNA-binding domain"/>
    <property type="match status" value="1"/>
</dbReference>
<keyword evidence="1" id="KW-0678">Repressor</keyword>
<dbReference type="InterPro" id="IPR000551">
    <property type="entry name" value="MerR-type_HTH_dom"/>
</dbReference>
<organism evidence="6 7">
    <name type="scientific">Nostoc spongiaeforme FACHB-130</name>
    <dbReference type="NCBI Taxonomy" id="1357510"/>
    <lineage>
        <taxon>Bacteria</taxon>
        <taxon>Bacillati</taxon>
        <taxon>Cyanobacteriota</taxon>
        <taxon>Cyanophyceae</taxon>
        <taxon>Nostocales</taxon>
        <taxon>Nostocaceae</taxon>
        <taxon>Nostoc</taxon>
    </lineage>
</organism>
<evidence type="ECO:0000256" key="3">
    <source>
        <dbReference type="ARBA" id="ARBA00023125"/>
    </source>
</evidence>
<dbReference type="InterPro" id="IPR009061">
    <property type="entry name" value="DNA-bd_dom_put_sf"/>
</dbReference>
<evidence type="ECO:0000259" key="5">
    <source>
        <dbReference type="PROSITE" id="PS50937"/>
    </source>
</evidence>
<dbReference type="PANTHER" id="PTHR30204:SF69">
    <property type="entry name" value="MERR-FAMILY TRANSCRIPTIONAL REGULATOR"/>
    <property type="match status" value="1"/>
</dbReference>
<dbReference type="PROSITE" id="PS00552">
    <property type="entry name" value="HTH_MERR_1"/>
    <property type="match status" value="1"/>
</dbReference>
<reference evidence="6 7" key="1">
    <citation type="journal article" date="2020" name="ISME J.">
        <title>Comparative genomics reveals insights into cyanobacterial evolution and habitat adaptation.</title>
        <authorList>
            <person name="Chen M.Y."/>
            <person name="Teng W.K."/>
            <person name="Zhao L."/>
            <person name="Hu C.X."/>
            <person name="Zhou Y.K."/>
            <person name="Han B.P."/>
            <person name="Song L.R."/>
            <person name="Shu W.S."/>
        </authorList>
    </citation>
    <scope>NUCLEOTIDE SEQUENCE [LARGE SCALE GENOMIC DNA]</scope>
    <source>
        <strain evidence="6 7">FACHB-130</strain>
    </source>
</reference>
<evidence type="ECO:0000313" key="7">
    <source>
        <dbReference type="Proteomes" id="UP000603457"/>
    </source>
</evidence>